<dbReference type="InterPro" id="IPR018181">
    <property type="entry name" value="Heat_shock_70_CS"/>
</dbReference>
<dbReference type="SUPFAM" id="SSF53067">
    <property type="entry name" value="Actin-like ATPase domain"/>
    <property type="match status" value="2"/>
</dbReference>
<dbReference type="EMBL" id="BSTX01000002">
    <property type="protein sequence ID" value="GLZ78861.1"/>
    <property type="molecule type" value="Genomic_DNA"/>
</dbReference>
<evidence type="ECO:0000256" key="4">
    <source>
        <dbReference type="ARBA" id="ARBA00023016"/>
    </source>
</evidence>
<organism evidence="8 9">
    <name type="scientific">Actinorhabdospora filicis</name>
    <dbReference type="NCBI Taxonomy" id="1785913"/>
    <lineage>
        <taxon>Bacteria</taxon>
        <taxon>Bacillati</taxon>
        <taxon>Actinomycetota</taxon>
        <taxon>Actinomycetes</taxon>
        <taxon>Micromonosporales</taxon>
        <taxon>Micromonosporaceae</taxon>
        <taxon>Actinorhabdospora</taxon>
    </lineage>
</organism>
<comment type="caution">
    <text evidence="8">The sequence shown here is derived from an EMBL/GenBank/DDBJ whole genome shotgun (WGS) entry which is preliminary data.</text>
</comment>
<feature type="compositionally biased region" description="Low complexity" evidence="6">
    <location>
        <begin position="369"/>
        <end position="381"/>
    </location>
</feature>
<proteinExistence type="inferred from homology"/>
<evidence type="ECO:0000256" key="5">
    <source>
        <dbReference type="ARBA" id="ARBA00023186"/>
    </source>
</evidence>
<evidence type="ECO:0000256" key="2">
    <source>
        <dbReference type="ARBA" id="ARBA00022741"/>
    </source>
</evidence>
<dbReference type="GO" id="GO:0005524">
    <property type="term" value="F:ATP binding"/>
    <property type="evidence" value="ECO:0007669"/>
    <property type="project" value="UniProtKB-KW"/>
</dbReference>
<keyword evidence="9" id="KW-1185">Reference proteome</keyword>
<evidence type="ECO:0000313" key="8">
    <source>
        <dbReference type="EMBL" id="GLZ78861.1"/>
    </source>
</evidence>
<evidence type="ECO:0000256" key="6">
    <source>
        <dbReference type="SAM" id="MobiDB-lite"/>
    </source>
</evidence>
<dbReference type="Gene3D" id="3.30.420.40">
    <property type="match status" value="2"/>
</dbReference>
<keyword evidence="3" id="KW-0067">ATP-binding</keyword>
<dbReference type="RefSeq" id="WP_285663998.1">
    <property type="nucleotide sequence ID" value="NZ_BSTX01000002.1"/>
</dbReference>
<dbReference type="PROSITE" id="PS00329">
    <property type="entry name" value="HSP70_2"/>
    <property type="match status" value="1"/>
</dbReference>
<dbReference type="Proteomes" id="UP001165079">
    <property type="component" value="Unassembled WGS sequence"/>
</dbReference>
<keyword evidence="5" id="KW-0143">Chaperone</keyword>
<evidence type="ECO:0008006" key="10">
    <source>
        <dbReference type="Google" id="ProtNLM"/>
    </source>
</evidence>
<keyword evidence="4" id="KW-0346">Stress response</keyword>
<feature type="transmembrane region" description="Helical" evidence="7">
    <location>
        <begin position="448"/>
        <end position="471"/>
    </location>
</feature>
<dbReference type="PANTHER" id="PTHR45639">
    <property type="entry name" value="HSC70CB, ISOFORM G-RELATED"/>
    <property type="match status" value="1"/>
</dbReference>
<protein>
    <recommendedName>
        <fullName evidence="10">Hsp70 protein</fullName>
    </recommendedName>
</protein>
<keyword evidence="7" id="KW-0472">Membrane</keyword>
<gene>
    <name evidence="8" type="ORF">Afil01_36680</name>
</gene>
<reference evidence="8" key="1">
    <citation type="submission" date="2023-03" db="EMBL/GenBank/DDBJ databases">
        <title>Actinorhabdospora filicis NBRC 111898.</title>
        <authorList>
            <person name="Ichikawa N."/>
            <person name="Sato H."/>
            <person name="Tonouchi N."/>
        </authorList>
    </citation>
    <scope>NUCLEOTIDE SEQUENCE</scope>
    <source>
        <strain evidence="8">NBRC 111898</strain>
    </source>
</reference>
<accession>A0A9W6WAR4</accession>
<keyword evidence="7" id="KW-0812">Transmembrane</keyword>
<evidence type="ECO:0000256" key="3">
    <source>
        <dbReference type="ARBA" id="ARBA00022840"/>
    </source>
</evidence>
<feature type="compositionally biased region" description="Pro residues" evidence="6">
    <location>
        <begin position="382"/>
        <end position="424"/>
    </location>
</feature>
<keyword evidence="7" id="KW-1133">Transmembrane helix</keyword>
<dbReference type="PRINTS" id="PR00301">
    <property type="entry name" value="HEATSHOCK70"/>
</dbReference>
<dbReference type="Pfam" id="PF00012">
    <property type="entry name" value="HSP70"/>
    <property type="match status" value="1"/>
</dbReference>
<dbReference type="GO" id="GO:0030968">
    <property type="term" value="P:endoplasmic reticulum unfolded protein response"/>
    <property type="evidence" value="ECO:0007669"/>
    <property type="project" value="TreeGrafter"/>
</dbReference>
<dbReference type="PANTHER" id="PTHR45639:SF34">
    <property type="entry name" value="CHAPERONE PROTEIN DNAK"/>
    <property type="match status" value="1"/>
</dbReference>
<feature type="region of interest" description="Disordered" evidence="6">
    <location>
        <begin position="355"/>
        <end position="424"/>
    </location>
</feature>
<comment type="similarity">
    <text evidence="1">Belongs to the heat shock protein 70 family.</text>
</comment>
<dbReference type="InterPro" id="IPR013126">
    <property type="entry name" value="Hsp_70_fam"/>
</dbReference>
<sequence>MRVLGIDFGTSNTVAILRMPDGRTRPLLFDGSPLQPSAVYLAPDGRMLVGRDAERNARVDPSRFEPNPKRRIDDGSVFLGDQEIAVPRLMAYVLEQILTEARRQIGGQPEQLRMTHPARWGERRRSLLIEAAHIAGLPKPQLIPEPVGAASYFATVLGTSVPVGRSLAIYDLGGGTFDATVVRRTQTGFEVLSEEGLNDVGGLDFDHSIVEHLGQTYGASNPAVWQKLINPVDDKDRRYRRMLYEDVRGAKEMLSRTASADIHLPALDVDAHLTREEFENLARPHLERTVECMGRAIAAARLTPKDLVGIFLVGGSSRIPLAAHLLHKEMGVAPRTIEQPETVVVEGVLAVGGPGGAAPARPVGPPVSGPARPAVIPNRPVSGPPPQQPPRPPVMQQPPIRPVQPQPQPVMRPAPQPPIVQPRVVPPPVVQQPVKPPVAKKAWHQEPAVVATIAVAGILVLGFIVLLVVALNGNS</sequence>
<dbReference type="Gene3D" id="3.90.640.10">
    <property type="entry name" value="Actin, Chain A, domain 4"/>
    <property type="match status" value="1"/>
</dbReference>
<evidence type="ECO:0000313" key="9">
    <source>
        <dbReference type="Proteomes" id="UP001165079"/>
    </source>
</evidence>
<evidence type="ECO:0000256" key="1">
    <source>
        <dbReference type="ARBA" id="ARBA00007381"/>
    </source>
</evidence>
<name>A0A9W6WAR4_9ACTN</name>
<dbReference type="GO" id="GO:0140662">
    <property type="term" value="F:ATP-dependent protein folding chaperone"/>
    <property type="evidence" value="ECO:0007669"/>
    <property type="project" value="InterPro"/>
</dbReference>
<dbReference type="AlphaFoldDB" id="A0A9W6WAR4"/>
<keyword evidence="2" id="KW-0547">Nucleotide-binding</keyword>
<dbReference type="InterPro" id="IPR043129">
    <property type="entry name" value="ATPase_NBD"/>
</dbReference>
<evidence type="ECO:0000256" key="7">
    <source>
        <dbReference type="SAM" id="Phobius"/>
    </source>
</evidence>